<evidence type="ECO:0000313" key="4">
    <source>
        <dbReference type="Proteomes" id="UP000479190"/>
    </source>
</evidence>
<dbReference type="AlphaFoldDB" id="A0A6H5ISH7"/>
<dbReference type="PANTHER" id="PTHR47331:SF6">
    <property type="entry name" value="DOUBLECORTIN DOMAIN-CONTAINING PROTEIN"/>
    <property type="match status" value="1"/>
</dbReference>
<organism evidence="3 4">
    <name type="scientific">Trichogramma brassicae</name>
    <dbReference type="NCBI Taxonomy" id="86971"/>
    <lineage>
        <taxon>Eukaryota</taxon>
        <taxon>Metazoa</taxon>
        <taxon>Ecdysozoa</taxon>
        <taxon>Arthropoda</taxon>
        <taxon>Hexapoda</taxon>
        <taxon>Insecta</taxon>
        <taxon>Pterygota</taxon>
        <taxon>Neoptera</taxon>
        <taxon>Endopterygota</taxon>
        <taxon>Hymenoptera</taxon>
        <taxon>Apocrita</taxon>
        <taxon>Proctotrupomorpha</taxon>
        <taxon>Chalcidoidea</taxon>
        <taxon>Trichogrammatidae</taxon>
        <taxon>Trichogramma</taxon>
    </lineage>
</organism>
<feature type="region of interest" description="Disordered" evidence="1">
    <location>
        <begin position="354"/>
        <end position="374"/>
    </location>
</feature>
<dbReference type="InterPro" id="IPR040676">
    <property type="entry name" value="DUF5641"/>
</dbReference>
<evidence type="ECO:0000256" key="1">
    <source>
        <dbReference type="SAM" id="MobiDB-lite"/>
    </source>
</evidence>
<reference evidence="3 4" key="1">
    <citation type="submission" date="2020-02" db="EMBL/GenBank/DDBJ databases">
        <authorList>
            <person name="Ferguson B K."/>
        </authorList>
    </citation>
    <scope>NUCLEOTIDE SEQUENCE [LARGE SCALE GENOMIC DNA]</scope>
</reference>
<sequence>MPDAFWHRWRKEVLTQMQQRHRWTIPRPCLKPGDMVLMKDDQCPPSTWPLARVESVHPGKDGLVRVATIRTADLRYTRPIAKLIELPRDLEVENYVRKYCSRKPLSQDSVEPANEIFQIAISSSPVSQPNRPKFDRLHAQITTVGANTNTHQRRSKFSGFEWRLTFHRAKYLHVIREFVCASFGRPTSTSVLFLFLIANGHSAFEPDFRKINPRYLPQPSAIVDPLNASPNSGPFQGLRFSCESDSDGERYLRFRAERATNERLPLECIRSVVVVPPNSGLYRCHQEELACQRHPTRPELCVSSARVPRAESPGLRQPIALRPRARSLSPYLRENPPIPPHLYRTVRIRFGSPVAPRSRPRIRTPPRSPDMPAKRHFGLAFLTASEKSPTSSSLQPTALLRLGPPVTLRNPPEVLTPPASPNVSARPSDEITSRPPRQSPPTFKTRAEKIRERNYKRKLAQEKKRKSKEAPL</sequence>
<protein>
    <recommendedName>
        <fullName evidence="2">DUF5641 domain-containing protein</fullName>
    </recommendedName>
</protein>
<feature type="domain" description="DUF5641" evidence="2">
    <location>
        <begin position="2"/>
        <end position="85"/>
    </location>
</feature>
<evidence type="ECO:0000313" key="3">
    <source>
        <dbReference type="EMBL" id="CAB0040513.1"/>
    </source>
</evidence>
<evidence type="ECO:0000259" key="2">
    <source>
        <dbReference type="Pfam" id="PF18701"/>
    </source>
</evidence>
<name>A0A6H5ISH7_9HYME</name>
<feature type="compositionally biased region" description="Basic residues" evidence="1">
    <location>
        <begin position="454"/>
        <end position="472"/>
    </location>
</feature>
<dbReference type="PANTHER" id="PTHR47331">
    <property type="entry name" value="PHD-TYPE DOMAIN-CONTAINING PROTEIN"/>
    <property type="match status" value="1"/>
</dbReference>
<proteinExistence type="predicted"/>
<gene>
    <name evidence="3" type="ORF">TBRA_LOCUS12216</name>
</gene>
<keyword evidence="4" id="KW-1185">Reference proteome</keyword>
<dbReference type="Proteomes" id="UP000479190">
    <property type="component" value="Unassembled WGS sequence"/>
</dbReference>
<dbReference type="Pfam" id="PF18701">
    <property type="entry name" value="DUF5641"/>
    <property type="match status" value="1"/>
</dbReference>
<feature type="region of interest" description="Disordered" evidence="1">
    <location>
        <begin position="402"/>
        <end position="472"/>
    </location>
</feature>
<dbReference type="OrthoDB" id="5984724at2759"/>
<dbReference type="EMBL" id="CADCXV010001030">
    <property type="protein sequence ID" value="CAB0040513.1"/>
    <property type="molecule type" value="Genomic_DNA"/>
</dbReference>
<accession>A0A6H5ISH7</accession>